<keyword evidence="3" id="KW-1185">Reference proteome</keyword>
<dbReference type="EMBL" id="LWDE02000248">
    <property type="protein sequence ID" value="KAE8250074.1"/>
    <property type="molecule type" value="Genomic_DNA"/>
</dbReference>
<evidence type="ECO:0000313" key="2">
    <source>
        <dbReference type="EMBL" id="KAE8250074.1"/>
    </source>
</evidence>
<sequence>MSATRSSPASTTVVAAADTSSKPDRSVSSSSISSAAATLTALRLRSAPAGRLPLSSHASVIVTARCFGCFVGRLAGCSLHAVTLLHLQRPPMPSISRIRPNRDVVAVEVKRTDGLRLGPAKRLKTEAGAAATSTSATTDWGKEEASCLPLPGEIILQIATQALIPDEPAKEDLCSLCRRACELRLISPRFNMAVPFVLSQHFHTYQLVHERPIRANLPTWIPSLRDPPGVHHLYWFLHQGVRHNNLPDLRKLSDTLQIAKLPKLKSTSLDLRLKDLPISNTTRMWNDLHVPQWIQVTTTLSKMLAVCSTLEELNLRVPPQQDIINIVENSSPTTSLSARFTSR</sequence>
<reference evidence="2" key="1">
    <citation type="submission" date="2016-04" db="EMBL/GenBank/DDBJ databases">
        <authorList>
            <person name="Nguyen H.D."/>
            <person name="Samba Siva P."/>
            <person name="Cullis J."/>
            <person name="Levesque C.A."/>
            <person name="Hambleton S."/>
        </authorList>
    </citation>
    <scope>NUCLEOTIDE SEQUENCE</scope>
    <source>
        <strain evidence="2">DAOMC 236426</strain>
    </source>
</reference>
<accession>A0A8X7MWS8</accession>
<gene>
    <name evidence="2" type="ORF">A4X06_0g2933</name>
</gene>
<proteinExistence type="predicted"/>
<name>A0A8X7MWS8_9BASI</name>
<dbReference type="AlphaFoldDB" id="A0A8X7MWS8"/>
<organism evidence="2 3">
    <name type="scientific">Tilletia controversa</name>
    <name type="common">dwarf bunt fungus</name>
    <dbReference type="NCBI Taxonomy" id="13291"/>
    <lineage>
        <taxon>Eukaryota</taxon>
        <taxon>Fungi</taxon>
        <taxon>Dikarya</taxon>
        <taxon>Basidiomycota</taxon>
        <taxon>Ustilaginomycotina</taxon>
        <taxon>Exobasidiomycetes</taxon>
        <taxon>Tilletiales</taxon>
        <taxon>Tilletiaceae</taxon>
        <taxon>Tilletia</taxon>
    </lineage>
</organism>
<comment type="caution">
    <text evidence="2">The sequence shown here is derived from an EMBL/GenBank/DDBJ whole genome shotgun (WGS) entry which is preliminary data.</text>
</comment>
<evidence type="ECO:0000256" key="1">
    <source>
        <dbReference type="SAM" id="MobiDB-lite"/>
    </source>
</evidence>
<feature type="region of interest" description="Disordered" evidence="1">
    <location>
        <begin position="1"/>
        <end position="30"/>
    </location>
</feature>
<evidence type="ECO:0000313" key="3">
    <source>
        <dbReference type="Proteomes" id="UP000077684"/>
    </source>
</evidence>
<protein>
    <submittedName>
        <fullName evidence="2">Uncharacterized protein</fullName>
    </submittedName>
</protein>
<dbReference type="Proteomes" id="UP000077684">
    <property type="component" value="Unassembled WGS sequence"/>
</dbReference>
<reference evidence="2" key="2">
    <citation type="journal article" date="2019" name="IMA Fungus">
        <title>Genome sequencing and comparison of five Tilletia species to identify candidate genes for the detection of regulated species infecting wheat.</title>
        <authorList>
            <person name="Nguyen H.D.T."/>
            <person name="Sultana T."/>
            <person name="Kesanakurti P."/>
            <person name="Hambleton S."/>
        </authorList>
    </citation>
    <scope>NUCLEOTIDE SEQUENCE</scope>
    <source>
        <strain evidence="2">DAOMC 236426</strain>
    </source>
</reference>